<evidence type="ECO:0000256" key="3">
    <source>
        <dbReference type="ARBA" id="ARBA00022448"/>
    </source>
</evidence>
<dbReference type="GeneID" id="73343920"/>
<evidence type="ECO:0000256" key="8">
    <source>
        <dbReference type="SAM" id="Phobius"/>
    </source>
</evidence>
<dbReference type="NCBIfam" id="TIGR00879">
    <property type="entry name" value="SP"/>
    <property type="match status" value="1"/>
</dbReference>
<evidence type="ECO:0000256" key="6">
    <source>
        <dbReference type="ARBA" id="ARBA00023136"/>
    </source>
</evidence>
<feature type="transmembrane region" description="Helical" evidence="8">
    <location>
        <begin position="253"/>
        <end position="272"/>
    </location>
</feature>
<dbReference type="PANTHER" id="PTHR48022">
    <property type="entry name" value="PLASTIDIC GLUCOSE TRANSPORTER 4"/>
    <property type="match status" value="1"/>
</dbReference>
<dbReference type="AlphaFoldDB" id="A0A9Q8SXI9"/>
<dbReference type="GO" id="GO:0016020">
    <property type="term" value="C:membrane"/>
    <property type="evidence" value="ECO:0007669"/>
    <property type="project" value="UniProtKB-SubCell"/>
</dbReference>
<evidence type="ECO:0000259" key="9">
    <source>
        <dbReference type="PROSITE" id="PS50850"/>
    </source>
</evidence>
<feature type="transmembrane region" description="Helical" evidence="8">
    <location>
        <begin position="558"/>
        <end position="584"/>
    </location>
</feature>
<dbReference type="Pfam" id="PF00083">
    <property type="entry name" value="Sugar_tr"/>
    <property type="match status" value="1"/>
</dbReference>
<evidence type="ECO:0000256" key="7">
    <source>
        <dbReference type="SAM" id="MobiDB-lite"/>
    </source>
</evidence>
<dbReference type="InterPro" id="IPR003663">
    <property type="entry name" value="Sugar/inositol_transpt"/>
</dbReference>
<feature type="transmembrane region" description="Helical" evidence="8">
    <location>
        <begin position="368"/>
        <end position="390"/>
    </location>
</feature>
<keyword evidence="4 8" id="KW-0812">Transmembrane</keyword>
<dbReference type="Gene3D" id="1.20.1250.20">
    <property type="entry name" value="MFS general substrate transporter like domains"/>
    <property type="match status" value="1"/>
</dbReference>
<dbReference type="InterPro" id="IPR005829">
    <property type="entry name" value="Sugar_transporter_CS"/>
</dbReference>
<comment type="subcellular location">
    <subcellularLocation>
        <location evidence="1">Membrane</location>
        <topology evidence="1">Multi-pass membrane protein</topology>
    </subcellularLocation>
</comment>
<feature type="transmembrane region" description="Helical" evidence="8">
    <location>
        <begin position="198"/>
        <end position="215"/>
    </location>
</feature>
<feature type="transmembrane region" description="Helical" evidence="8">
    <location>
        <begin position="501"/>
        <end position="518"/>
    </location>
</feature>
<feature type="region of interest" description="Disordered" evidence="7">
    <location>
        <begin position="121"/>
        <end position="147"/>
    </location>
</feature>
<accession>A0A9Q8SXI9</accession>
<evidence type="ECO:0000256" key="1">
    <source>
        <dbReference type="ARBA" id="ARBA00004141"/>
    </source>
</evidence>
<dbReference type="InterPro" id="IPR020846">
    <property type="entry name" value="MFS_dom"/>
</dbReference>
<feature type="compositionally biased region" description="Polar residues" evidence="7">
    <location>
        <begin position="121"/>
        <end position="137"/>
    </location>
</feature>
<feature type="transmembrane region" description="Helical" evidence="8">
    <location>
        <begin position="525"/>
        <end position="546"/>
    </location>
</feature>
<feature type="transmembrane region" description="Helical" evidence="8">
    <location>
        <begin position="459"/>
        <end position="481"/>
    </location>
</feature>
<dbReference type="SUPFAM" id="SSF103473">
    <property type="entry name" value="MFS general substrate transporter"/>
    <property type="match status" value="1"/>
</dbReference>
<keyword evidence="5 8" id="KW-1133">Transmembrane helix</keyword>
<keyword evidence="6 8" id="KW-0472">Membrane</keyword>
<keyword evidence="11" id="KW-1185">Reference proteome</keyword>
<evidence type="ECO:0000256" key="4">
    <source>
        <dbReference type="ARBA" id="ARBA00022692"/>
    </source>
</evidence>
<keyword evidence="3" id="KW-0813">Transport</keyword>
<name>A0A9Q8SXI9_9PEZI</name>
<dbReference type="InterPro" id="IPR036259">
    <property type="entry name" value="MFS_trans_sf"/>
</dbReference>
<feature type="transmembrane region" description="Helical" evidence="8">
    <location>
        <begin position="337"/>
        <end position="356"/>
    </location>
</feature>
<organism evidence="10 11">
    <name type="scientific">Colletotrichum lupini</name>
    <dbReference type="NCBI Taxonomy" id="145971"/>
    <lineage>
        <taxon>Eukaryota</taxon>
        <taxon>Fungi</taxon>
        <taxon>Dikarya</taxon>
        <taxon>Ascomycota</taxon>
        <taxon>Pezizomycotina</taxon>
        <taxon>Sordariomycetes</taxon>
        <taxon>Hypocreomycetidae</taxon>
        <taxon>Glomerellales</taxon>
        <taxon>Glomerellaceae</taxon>
        <taxon>Colletotrichum</taxon>
        <taxon>Colletotrichum acutatum species complex</taxon>
    </lineage>
</organism>
<gene>
    <name evidence="10" type="ORF">CLUP02_09934</name>
</gene>
<dbReference type="Proteomes" id="UP000830671">
    <property type="component" value="Chromosome 5"/>
</dbReference>
<reference evidence="10" key="1">
    <citation type="journal article" date="2021" name="Mol. Plant Microbe Interact.">
        <title>Complete Genome Sequence of the Plant-Pathogenic Fungus Colletotrichum lupini.</title>
        <authorList>
            <person name="Baroncelli R."/>
            <person name="Pensec F."/>
            <person name="Da Lio D."/>
            <person name="Boufleur T."/>
            <person name="Vicente I."/>
            <person name="Sarrocco S."/>
            <person name="Picot A."/>
            <person name="Baraldi E."/>
            <person name="Sukno S."/>
            <person name="Thon M."/>
            <person name="Le Floch G."/>
        </authorList>
    </citation>
    <scope>NUCLEOTIDE SEQUENCE</scope>
    <source>
        <strain evidence="10">IMI 504893</strain>
    </source>
</reference>
<comment type="similarity">
    <text evidence="2">Belongs to the major facilitator superfamily. Sugar transporter (TC 2.A.1.1) family.</text>
</comment>
<dbReference type="InterPro" id="IPR005828">
    <property type="entry name" value="MFS_sugar_transport-like"/>
</dbReference>
<evidence type="ECO:0000313" key="11">
    <source>
        <dbReference type="Proteomes" id="UP000830671"/>
    </source>
</evidence>
<dbReference type="InterPro" id="IPR050360">
    <property type="entry name" value="MFS_Sugar_Transporters"/>
</dbReference>
<dbReference type="GO" id="GO:0005351">
    <property type="term" value="F:carbohydrate:proton symporter activity"/>
    <property type="evidence" value="ECO:0007669"/>
    <property type="project" value="TreeGrafter"/>
</dbReference>
<feature type="transmembrane region" description="Helical" evidence="8">
    <location>
        <begin position="625"/>
        <end position="646"/>
    </location>
</feature>
<dbReference type="KEGG" id="clup:CLUP02_09934"/>
<feature type="domain" description="Major facilitator superfamily (MFS) profile" evidence="9">
    <location>
        <begin position="202"/>
        <end position="650"/>
    </location>
</feature>
<evidence type="ECO:0000313" key="10">
    <source>
        <dbReference type="EMBL" id="UQC84437.1"/>
    </source>
</evidence>
<dbReference type="PROSITE" id="PS00217">
    <property type="entry name" value="SUGAR_TRANSPORT_2"/>
    <property type="match status" value="1"/>
</dbReference>
<evidence type="ECO:0000256" key="2">
    <source>
        <dbReference type="ARBA" id="ARBA00010992"/>
    </source>
</evidence>
<proteinExistence type="inferred from homology"/>
<dbReference type="PRINTS" id="PR00171">
    <property type="entry name" value="SUGRTRNSPORT"/>
</dbReference>
<dbReference type="EMBL" id="CP019477">
    <property type="protein sequence ID" value="UQC84437.1"/>
    <property type="molecule type" value="Genomic_DNA"/>
</dbReference>
<evidence type="ECO:0000256" key="5">
    <source>
        <dbReference type="ARBA" id="ARBA00022989"/>
    </source>
</evidence>
<dbReference type="PROSITE" id="PS50850">
    <property type="entry name" value="MFS"/>
    <property type="match status" value="1"/>
</dbReference>
<dbReference type="RefSeq" id="XP_049146054.1">
    <property type="nucleotide sequence ID" value="XM_049288910.1"/>
</dbReference>
<dbReference type="FunFam" id="1.20.1250.20:FF:000090">
    <property type="entry name" value="MFS sugar transporter, putative"/>
    <property type="match status" value="1"/>
</dbReference>
<protein>
    <recommendedName>
        <fullName evidence="9">Major facilitator superfamily (MFS) profile domain-containing protein</fullName>
    </recommendedName>
</protein>
<sequence>MRGWEKGADRRPSFDSRECSIAAAIGDSKLEHESRVAPNMPQRIVLLSLYWQLPTLKSLEYLSIADSQVVTRSQRRYNATKAYQKFRLSVADASHQQKLCLPSCKENFDAIGLETAQTAFDVSPSHSETPNSPQKCSTPCRVDSRGSGTNRVDLDTWQNLQTTAFAGKRSSSVQTVSLPHAQRRNSLFKMGELRGQRLVLAVSVLTSLGFMLIGYDNGLMGGLVNAPAFNSTFDSPDPTMTGLIVAIYEGNQLTLVSLVGCFFGCVATAFFGEKYGRRKTIGTGCSIMVVGAIIQAASYGRAQMIVGRIVSGVGMGIVNSTVPVLQAEFSPKASRGIYVCAQLSTLNFGIFLIYWIDYAFSSHLESYAWRVPVALQCICILPMFIILQFIPETPRWLAAHKRSDECLAVLKRLKCDEDEDTILALHNSITQTVTYEAENSASSWRDLLVQDRIQSQRRFLIACFLQGAQQLGGINAIIYYSGTLFEKSIGFDSHMSSLMSGFLQTWFFVASFIPWFLIDRVGRRPLLLSMISVMAAVMAVQAALIYQVQNSTAIAKSAGIGAAAMLFVFQGAFTIGFQATVWVYPSEILPLRIRQLGSSISSATNWIFNYMVVQVTPISISSIGWRTYIIFAVLNAAWVPVIYLFFPETKGLELEDVDRLFAGDDFENTIHDRDSKHEVWDIEDIGSHCGEKGALVTDIQTIFVQSRWYGRDHMQPVS</sequence>
<dbReference type="PANTHER" id="PTHR48022:SF28">
    <property type="entry name" value="MAJOR FACILITATOR SUPERFAMILY (MFS) PROFILE DOMAIN-CONTAINING PROTEIN-RELATED"/>
    <property type="match status" value="1"/>
</dbReference>
<feature type="transmembrane region" description="Helical" evidence="8">
    <location>
        <begin position="596"/>
        <end position="613"/>
    </location>
</feature>